<sequence length="516" mass="54287">MAAVANGGAAPEWRVTVPEGATVTVEREAGRCRRAAVVWAWQLVSCVAALGSRASGLAGRVWKIGADDPRRAVHGVKVGLALALVSVFYYTRPLYDGVGGAAMWAVMTVVVVFEFTVGGCVYKGFNRATATVSAGVVALGVHWIASKSGDKLEPVVRSGSVFLLAAAATFSRFIPTVKARFDYGVTIFILTYSLVAVSGYRVDALVAMAQQRVSTIAIGIFICLAVCVLICPVWAGQELHRLTARNMDKLAGAVEACVEGYFVAGEEEAAGPEYKRRPAAAAAAEGYKCVLNSKASEDAQANLARWEPAHGRFGFRHPYAQYKAVGAAMRHCAYCVEALSGCIRSAEAQSPEGVKRHLAGASTRVATRCAAVLREASSSVAAMTTPSRGLDFAVADMNTAVQELQSEVRELPSKLAAAAGEPAAAQQLMDAVQLLTVTSLLIEVSARIEGVVDAVDTLATLAAFRSADDDDDDDDDEKPTTEADAKLQTVSDHVTVEPEAAAAAAAARTTKNIEQV</sequence>
<dbReference type="AlphaFoldDB" id="A2XWI7"/>
<feature type="region of interest" description="Disordered" evidence="9">
    <location>
        <begin position="467"/>
        <end position="493"/>
    </location>
</feature>
<name>A2XWI7_ORYSI</name>
<keyword evidence="8" id="KW-0407">Ion channel</keyword>
<feature type="transmembrane region" description="Helical" evidence="10">
    <location>
        <begin position="128"/>
        <end position="145"/>
    </location>
</feature>
<evidence type="ECO:0000256" key="6">
    <source>
        <dbReference type="ARBA" id="ARBA00023065"/>
    </source>
</evidence>
<evidence type="ECO:0000256" key="10">
    <source>
        <dbReference type="SAM" id="Phobius"/>
    </source>
</evidence>
<proteinExistence type="inferred from homology"/>
<comment type="similarity">
    <text evidence="2">Belongs to the aromatic acid exporter (TC 2.A.85) family.</text>
</comment>
<dbReference type="Proteomes" id="UP000007015">
    <property type="component" value="Chromosome 4"/>
</dbReference>
<evidence type="ECO:0000256" key="9">
    <source>
        <dbReference type="SAM" id="MobiDB-lite"/>
    </source>
</evidence>
<evidence type="ECO:0000256" key="8">
    <source>
        <dbReference type="ARBA" id="ARBA00023303"/>
    </source>
</evidence>
<dbReference type="GO" id="GO:0015743">
    <property type="term" value="P:malate transport"/>
    <property type="evidence" value="ECO:0007669"/>
    <property type="project" value="InterPro"/>
</dbReference>
<keyword evidence="4 10" id="KW-0812">Transmembrane</keyword>
<feature type="transmembrane region" description="Helical" evidence="10">
    <location>
        <begin position="213"/>
        <end position="235"/>
    </location>
</feature>
<keyword evidence="7 10" id="KW-0472">Membrane</keyword>
<evidence type="ECO:0000256" key="4">
    <source>
        <dbReference type="ARBA" id="ARBA00022692"/>
    </source>
</evidence>
<evidence type="ECO:0000256" key="2">
    <source>
        <dbReference type="ARBA" id="ARBA00007079"/>
    </source>
</evidence>
<dbReference type="STRING" id="39946.A2XWI7"/>
<organism evidence="11 12">
    <name type="scientific">Oryza sativa subsp. indica</name>
    <name type="common">Rice</name>
    <dbReference type="NCBI Taxonomy" id="39946"/>
    <lineage>
        <taxon>Eukaryota</taxon>
        <taxon>Viridiplantae</taxon>
        <taxon>Streptophyta</taxon>
        <taxon>Embryophyta</taxon>
        <taxon>Tracheophyta</taxon>
        <taxon>Spermatophyta</taxon>
        <taxon>Magnoliopsida</taxon>
        <taxon>Liliopsida</taxon>
        <taxon>Poales</taxon>
        <taxon>Poaceae</taxon>
        <taxon>BOP clade</taxon>
        <taxon>Oryzoideae</taxon>
        <taxon>Oryzeae</taxon>
        <taxon>Oryzinae</taxon>
        <taxon>Oryza</taxon>
        <taxon>Oryza sativa</taxon>
    </lineage>
</organism>
<feature type="transmembrane region" description="Helical" evidence="10">
    <location>
        <begin position="181"/>
        <end position="201"/>
    </location>
</feature>
<dbReference type="HOGENOM" id="CLU_020841_2_1_1"/>
<evidence type="ECO:0000313" key="12">
    <source>
        <dbReference type="Proteomes" id="UP000007015"/>
    </source>
</evidence>
<feature type="compositionally biased region" description="Acidic residues" evidence="9">
    <location>
        <begin position="468"/>
        <end position="477"/>
    </location>
</feature>
<keyword evidence="6" id="KW-0406">Ion transport</keyword>
<evidence type="ECO:0000256" key="1">
    <source>
        <dbReference type="ARBA" id="ARBA00004141"/>
    </source>
</evidence>
<keyword evidence="5 10" id="KW-1133">Transmembrane helix</keyword>
<feature type="transmembrane region" description="Helical" evidence="10">
    <location>
        <begin position="102"/>
        <end position="121"/>
    </location>
</feature>
<keyword evidence="12" id="KW-1185">Reference proteome</keyword>
<dbReference type="GO" id="GO:0016020">
    <property type="term" value="C:membrane"/>
    <property type="evidence" value="ECO:0007669"/>
    <property type="project" value="UniProtKB-SubCell"/>
</dbReference>
<dbReference type="OMA" id="TRVATRC"/>
<dbReference type="PANTHER" id="PTHR31086">
    <property type="entry name" value="ALUMINUM-ACTIVATED MALATE TRANSPORTER 10"/>
    <property type="match status" value="1"/>
</dbReference>
<dbReference type="EMBL" id="CM000129">
    <property type="protein sequence ID" value="EAY95197.1"/>
    <property type="molecule type" value="Genomic_DNA"/>
</dbReference>
<evidence type="ECO:0000256" key="5">
    <source>
        <dbReference type="ARBA" id="ARBA00022989"/>
    </source>
</evidence>
<comment type="subcellular location">
    <subcellularLocation>
        <location evidence="1">Membrane</location>
        <topology evidence="1">Multi-pass membrane protein</topology>
    </subcellularLocation>
</comment>
<keyword evidence="3" id="KW-0813">Transport</keyword>
<protein>
    <submittedName>
        <fullName evidence="11">Uncharacterized protein</fullName>
    </submittedName>
</protein>
<feature type="transmembrane region" description="Helical" evidence="10">
    <location>
        <begin position="72"/>
        <end position="90"/>
    </location>
</feature>
<accession>A2XWI7</accession>
<dbReference type="Gramene" id="BGIOSGA014531-TA">
    <property type="protein sequence ID" value="BGIOSGA014531-PA"/>
    <property type="gene ID" value="BGIOSGA014531"/>
</dbReference>
<dbReference type="Pfam" id="PF11744">
    <property type="entry name" value="ALMT"/>
    <property type="match status" value="1"/>
</dbReference>
<evidence type="ECO:0000256" key="7">
    <source>
        <dbReference type="ARBA" id="ARBA00023136"/>
    </source>
</evidence>
<gene>
    <name evidence="11" type="ORF">OsI_17017</name>
</gene>
<dbReference type="InterPro" id="IPR020966">
    <property type="entry name" value="ALMT"/>
</dbReference>
<evidence type="ECO:0000256" key="3">
    <source>
        <dbReference type="ARBA" id="ARBA00022448"/>
    </source>
</evidence>
<dbReference type="GO" id="GO:0034220">
    <property type="term" value="P:monoatomic ion transmembrane transport"/>
    <property type="evidence" value="ECO:0007669"/>
    <property type="project" value="UniProtKB-KW"/>
</dbReference>
<reference evidence="11 12" key="1">
    <citation type="journal article" date="2005" name="PLoS Biol.">
        <title>The genomes of Oryza sativa: a history of duplications.</title>
        <authorList>
            <person name="Yu J."/>
            <person name="Wang J."/>
            <person name="Lin W."/>
            <person name="Li S."/>
            <person name="Li H."/>
            <person name="Zhou J."/>
            <person name="Ni P."/>
            <person name="Dong W."/>
            <person name="Hu S."/>
            <person name="Zeng C."/>
            <person name="Zhang J."/>
            <person name="Zhang Y."/>
            <person name="Li R."/>
            <person name="Xu Z."/>
            <person name="Li S."/>
            <person name="Li X."/>
            <person name="Zheng H."/>
            <person name="Cong L."/>
            <person name="Lin L."/>
            <person name="Yin J."/>
            <person name="Geng J."/>
            <person name="Li G."/>
            <person name="Shi J."/>
            <person name="Liu J."/>
            <person name="Lv H."/>
            <person name="Li J."/>
            <person name="Wang J."/>
            <person name="Deng Y."/>
            <person name="Ran L."/>
            <person name="Shi X."/>
            <person name="Wang X."/>
            <person name="Wu Q."/>
            <person name="Li C."/>
            <person name="Ren X."/>
            <person name="Wang J."/>
            <person name="Wang X."/>
            <person name="Li D."/>
            <person name="Liu D."/>
            <person name="Zhang X."/>
            <person name="Ji Z."/>
            <person name="Zhao W."/>
            <person name="Sun Y."/>
            <person name="Zhang Z."/>
            <person name="Bao J."/>
            <person name="Han Y."/>
            <person name="Dong L."/>
            <person name="Ji J."/>
            <person name="Chen P."/>
            <person name="Wu S."/>
            <person name="Liu J."/>
            <person name="Xiao Y."/>
            <person name="Bu D."/>
            <person name="Tan J."/>
            <person name="Yang L."/>
            <person name="Ye C."/>
            <person name="Zhang J."/>
            <person name="Xu J."/>
            <person name="Zhou Y."/>
            <person name="Yu Y."/>
            <person name="Zhang B."/>
            <person name="Zhuang S."/>
            <person name="Wei H."/>
            <person name="Liu B."/>
            <person name="Lei M."/>
            <person name="Yu H."/>
            <person name="Li Y."/>
            <person name="Xu H."/>
            <person name="Wei S."/>
            <person name="He X."/>
            <person name="Fang L."/>
            <person name="Zhang Z."/>
            <person name="Zhang Y."/>
            <person name="Huang X."/>
            <person name="Su Z."/>
            <person name="Tong W."/>
            <person name="Li J."/>
            <person name="Tong Z."/>
            <person name="Li S."/>
            <person name="Ye J."/>
            <person name="Wang L."/>
            <person name="Fang L."/>
            <person name="Lei T."/>
            <person name="Chen C."/>
            <person name="Chen H."/>
            <person name="Xu Z."/>
            <person name="Li H."/>
            <person name="Huang H."/>
            <person name="Zhang F."/>
            <person name="Xu H."/>
            <person name="Li N."/>
            <person name="Zhao C."/>
            <person name="Li S."/>
            <person name="Dong L."/>
            <person name="Huang Y."/>
            <person name="Li L."/>
            <person name="Xi Y."/>
            <person name="Qi Q."/>
            <person name="Li W."/>
            <person name="Zhang B."/>
            <person name="Hu W."/>
            <person name="Zhang Y."/>
            <person name="Tian X."/>
            <person name="Jiao Y."/>
            <person name="Liang X."/>
            <person name="Jin J."/>
            <person name="Gao L."/>
            <person name="Zheng W."/>
            <person name="Hao B."/>
            <person name="Liu S."/>
            <person name="Wang W."/>
            <person name="Yuan L."/>
            <person name="Cao M."/>
            <person name="McDermott J."/>
            <person name="Samudrala R."/>
            <person name="Wang J."/>
            <person name="Wong G.K."/>
            <person name="Yang H."/>
        </authorList>
    </citation>
    <scope>NUCLEOTIDE SEQUENCE [LARGE SCALE GENOMIC DNA]</scope>
    <source>
        <strain evidence="12">cv. 93-11</strain>
    </source>
</reference>
<evidence type="ECO:0000313" key="11">
    <source>
        <dbReference type="EMBL" id="EAY95197.1"/>
    </source>
</evidence>